<proteinExistence type="predicted"/>
<reference evidence="2 3" key="1">
    <citation type="submission" date="2019-08" db="EMBL/GenBank/DDBJ databases">
        <title>In-depth cultivation of the pig gut microbiome towards novel bacterial diversity and tailored functional studies.</title>
        <authorList>
            <person name="Wylensek D."/>
            <person name="Hitch T.C.A."/>
            <person name="Clavel T."/>
        </authorList>
    </citation>
    <scope>NUCLEOTIDE SEQUENCE [LARGE SCALE GENOMIC DNA]</scope>
    <source>
        <strain evidence="2 3">WCA-693-APC-MOT-I</strain>
    </source>
</reference>
<feature type="domain" description="PrcB C-terminal" evidence="1">
    <location>
        <begin position="75"/>
        <end position="131"/>
    </location>
</feature>
<evidence type="ECO:0000313" key="3">
    <source>
        <dbReference type="Proteomes" id="UP000482209"/>
    </source>
</evidence>
<protein>
    <submittedName>
        <fullName evidence="2">Protease complex subunit PrcB family protein</fullName>
    </submittedName>
</protein>
<accession>A0A6L5XWQ2</accession>
<organism evidence="2 3">
    <name type="scientific">Velocimicrobium porci</name>
    <dbReference type="NCBI Taxonomy" id="2606634"/>
    <lineage>
        <taxon>Bacteria</taxon>
        <taxon>Bacillati</taxon>
        <taxon>Bacillota</taxon>
        <taxon>Clostridia</taxon>
        <taxon>Lachnospirales</taxon>
        <taxon>Lachnospiraceae</taxon>
        <taxon>Velocimicrobium</taxon>
    </lineage>
</organism>
<dbReference type="EMBL" id="VUMT01000005">
    <property type="protein sequence ID" value="MSS63270.1"/>
    <property type="molecule type" value="Genomic_DNA"/>
</dbReference>
<comment type="caution">
    <text evidence="2">The sequence shown here is derived from an EMBL/GenBank/DDBJ whole genome shotgun (WGS) entry which is preliminary data.</text>
</comment>
<dbReference type="Pfam" id="PF14343">
    <property type="entry name" value="PrcB_C"/>
    <property type="match status" value="1"/>
</dbReference>
<evidence type="ECO:0000313" key="2">
    <source>
        <dbReference type="EMBL" id="MSS63270.1"/>
    </source>
</evidence>
<dbReference type="Proteomes" id="UP000482209">
    <property type="component" value="Unassembled WGS sequence"/>
</dbReference>
<dbReference type="GO" id="GO:0008233">
    <property type="term" value="F:peptidase activity"/>
    <property type="evidence" value="ECO:0007669"/>
    <property type="project" value="UniProtKB-KW"/>
</dbReference>
<dbReference type="GO" id="GO:0006508">
    <property type="term" value="P:proteolysis"/>
    <property type="evidence" value="ECO:0007669"/>
    <property type="project" value="UniProtKB-KW"/>
</dbReference>
<dbReference type="InterPro" id="IPR025748">
    <property type="entry name" value="PrcB_C_dom"/>
</dbReference>
<keyword evidence="2" id="KW-0645">Protease</keyword>
<gene>
    <name evidence="2" type="ORF">FYJ58_05175</name>
</gene>
<dbReference type="PROSITE" id="PS51257">
    <property type="entry name" value="PROKAR_LIPOPROTEIN"/>
    <property type="match status" value="1"/>
</dbReference>
<sequence>MIKEDDMRKLYIIVLCLLGMFFMISCSKKADNSGQGKEMEFTVVDDINILDELKEIIDEKKNDAFQMTFTSGDNMYLVVGYGEQSTGGYSIKVENLCMKEDGIHLKTNLLGPDKEEKVSSKPSFPYVVVKIQTIDAEVTYE</sequence>
<keyword evidence="2" id="KW-0378">Hydrolase</keyword>
<name>A0A6L5XWQ2_9FIRM</name>
<keyword evidence="3" id="KW-1185">Reference proteome</keyword>
<dbReference type="AlphaFoldDB" id="A0A6L5XWQ2"/>
<evidence type="ECO:0000259" key="1">
    <source>
        <dbReference type="Pfam" id="PF14343"/>
    </source>
</evidence>